<dbReference type="Pfam" id="PF18052">
    <property type="entry name" value="Rx_N"/>
    <property type="match status" value="1"/>
</dbReference>
<dbReference type="AlphaFoldDB" id="A0A453Q7F4"/>
<organism evidence="7 8">
    <name type="scientific">Aegilops tauschii subsp. strangulata</name>
    <name type="common">Goatgrass</name>
    <dbReference type="NCBI Taxonomy" id="200361"/>
    <lineage>
        <taxon>Eukaryota</taxon>
        <taxon>Viridiplantae</taxon>
        <taxon>Streptophyta</taxon>
        <taxon>Embryophyta</taxon>
        <taxon>Tracheophyta</taxon>
        <taxon>Spermatophyta</taxon>
        <taxon>Magnoliopsida</taxon>
        <taxon>Liliopsida</taxon>
        <taxon>Poales</taxon>
        <taxon>Poaceae</taxon>
        <taxon>BOP clade</taxon>
        <taxon>Pooideae</taxon>
        <taxon>Triticodae</taxon>
        <taxon>Triticeae</taxon>
        <taxon>Triticinae</taxon>
        <taxon>Aegilops</taxon>
    </lineage>
</organism>
<dbReference type="PANTHER" id="PTHR19338">
    <property type="entry name" value="TRANSLOCASE OF INNER MITOCHONDRIAL MEMBRANE 13 HOMOLOG"/>
    <property type="match status" value="1"/>
</dbReference>
<keyword evidence="8" id="KW-1185">Reference proteome</keyword>
<dbReference type="CDD" id="cd14798">
    <property type="entry name" value="RX-CC_like"/>
    <property type="match status" value="1"/>
</dbReference>
<comment type="similarity">
    <text evidence="1">Belongs to the disease resistance NB-LRR family.</text>
</comment>
<keyword evidence="4" id="KW-0547">Nucleotide-binding</keyword>
<dbReference type="PANTHER" id="PTHR19338:SF42">
    <property type="entry name" value="RX N-TERMINAL DOMAIN-CONTAINING PROTEIN"/>
    <property type="match status" value="1"/>
</dbReference>
<dbReference type="InterPro" id="IPR038005">
    <property type="entry name" value="RX-like_CC"/>
</dbReference>
<accession>A0A453Q7F4</accession>
<dbReference type="Gramene" id="AET6Gv21002800.1">
    <property type="protein sequence ID" value="AET6Gv21002800.1"/>
    <property type="gene ID" value="AET6Gv21002800"/>
</dbReference>
<evidence type="ECO:0000256" key="3">
    <source>
        <dbReference type="ARBA" id="ARBA00022737"/>
    </source>
</evidence>
<dbReference type="EnsemblPlants" id="AET6Gv21002800.1">
    <property type="protein sequence ID" value="AET6Gv21002800.1"/>
    <property type="gene ID" value="AET6Gv21002800"/>
</dbReference>
<reference evidence="8" key="2">
    <citation type="journal article" date="2017" name="Nat. Plants">
        <title>The Aegilops tauschii genome reveals multiple impacts of transposons.</title>
        <authorList>
            <person name="Zhao G."/>
            <person name="Zou C."/>
            <person name="Li K."/>
            <person name="Wang K."/>
            <person name="Li T."/>
            <person name="Gao L."/>
            <person name="Zhang X."/>
            <person name="Wang H."/>
            <person name="Yang Z."/>
            <person name="Liu X."/>
            <person name="Jiang W."/>
            <person name="Mao L."/>
            <person name="Kong X."/>
            <person name="Jiao Y."/>
            <person name="Jia J."/>
        </authorList>
    </citation>
    <scope>NUCLEOTIDE SEQUENCE [LARGE SCALE GENOMIC DNA]</scope>
    <source>
        <strain evidence="8">cv. AL8/78</strain>
    </source>
</reference>
<dbReference type="GO" id="GO:0006952">
    <property type="term" value="P:defense response"/>
    <property type="evidence" value="ECO:0007669"/>
    <property type="project" value="UniProtKB-KW"/>
</dbReference>
<evidence type="ECO:0000313" key="7">
    <source>
        <dbReference type="EnsemblPlants" id="AET6Gv21002800.1"/>
    </source>
</evidence>
<protein>
    <recommendedName>
        <fullName evidence="6">Disease resistance N-terminal domain-containing protein</fullName>
    </recommendedName>
</protein>
<evidence type="ECO:0000256" key="5">
    <source>
        <dbReference type="ARBA" id="ARBA00022821"/>
    </source>
</evidence>
<reference evidence="7" key="4">
    <citation type="submission" date="2019-03" db="UniProtKB">
        <authorList>
            <consortium name="EnsemblPlants"/>
        </authorList>
    </citation>
    <scope>IDENTIFICATION</scope>
</reference>
<reference evidence="7" key="5">
    <citation type="journal article" date="2021" name="G3 (Bethesda)">
        <title>Aegilops tauschii genome assembly Aet v5.0 features greater sequence contiguity and improved annotation.</title>
        <authorList>
            <person name="Wang L."/>
            <person name="Zhu T."/>
            <person name="Rodriguez J.C."/>
            <person name="Deal K.R."/>
            <person name="Dubcovsky J."/>
            <person name="McGuire P.E."/>
            <person name="Lux T."/>
            <person name="Spannagl M."/>
            <person name="Mayer K.F.X."/>
            <person name="Baldrich P."/>
            <person name="Meyers B.C."/>
            <person name="Huo N."/>
            <person name="Gu Y.Q."/>
            <person name="Zhou H."/>
            <person name="Devos K.M."/>
            <person name="Bennetzen J.L."/>
            <person name="Unver T."/>
            <person name="Budak H."/>
            <person name="Gulick P.J."/>
            <person name="Galiba G."/>
            <person name="Kalapos B."/>
            <person name="Nelson D.R."/>
            <person name="Li P."/>
            <person name="You F.M."/>
            <person name="Luo M.C."/>
            <person name="Dvorak J."/>
        </authorList>
    </citation>
    <scope>NUCLEOTIDE SEQUENCE [LARGE SCALE GENOMIC DNA]</scope>
    <source>
        <strain evidence="7">cv. AL8/78</strain>
    </source>
</reference>
<keyword evidence="2" id="KW-0433">Leucine-rich repeat</keyword>
<reference evidence="7" key="3">
    <citation type="journal article" date="2017" name="Nature">
        <title>Genome sequence of the progenitor of the wheat D genome Aegilops tauschii.</title>
        <authorList>
            <person name="Luo M.C."/>
            <person name="Gu Y.Q."/>
            <person name="Puiu D."/>
            <person name="Wang H."/>
            <person name="Twardziok S.O."/>
            <person name="Deal K.R."/>
            <person name="Huo N."/>
            <person name="Zhu T."/>
            <person name="Wang L."/>
            <person name="Wang Y."/>
            <person name="McGuire P.E."/>
            <person name="Liu S."/>
            <person name="Long H."/>
            <person name="Ramasamy R.K."/>
            <person name="Rodriguez J.C."/>
            <person name="Van S.L."/>
            <person name="Yuan L."/>
            <person name="Wang Z."/>
            <person name="Xia Z."/>
            <person name="Xiao L."/>
            <person name="Anderson O.D."/>
            <person name="Ouyang S."/>
            <person name="Liang Y."/>
            <person name="Zimin A.V."/>
            <person name="Pertea G."/>
            <person name="Qi P."/>
            <person name="Bennetzen J.L."/>
            <person name="Dai X."/>
            <person name="Dawson M.W."/>
            <person name="Muller H.G."/>
            <person name="Kugler K."/>
            <person name="Rivarola-Duarte L."/>
            <person name="Spannagl M."/>
            <person name="Mayer K.F.X."/>
            <person name="Lu F.H."/>
            <person name="Bevan M.W."/>
            <person name="Leroy P."/>
            <person name="Li P."/>
            <person name="You F.M."/>
            <person name="Sun Q."/>
            <person name="Liu Z."/>
            <person name="Lyons E."/>
            <person name="Wicker T."/>
            <person name="Salzberg S.L."/>
            <person name="Devos K.M."/>
            <person name="Dvorak J."/>
        </authorList>
    </citation>
    <scope>NUCLEOTIDE SEQUENCE [LARGE SCALE GENOMIC DNA]</scope>
    <source>
        <strain evidence="7">cv. AL8/78</strain>
    </source>
</reference>
<feature type="domain" description="Disease resistance N-terminal" evidence="6">
    <location>
        <begin position="12"/>
        <end position="92"/>
    </location>
</feature>
<dbReference type="InterPro" id="IPR041118">
    <property type="entry name" value="Rx_N"/>
</dbReference>
<sequence>MEGVLVSAAAGALNSVLEKLGSLLVNEYNHGGGSREIKSLTDELTAMHAFLLKVSDEEDPDVQDKVWMSMVRELSYDIEDSIDDFMQDEANKGRSSTS</sequence>
<evidence type="ECO:0000256" key="2">
    <source>
        <dbReference type="ARBA" id="ARBA00022614"/>
    </source>
</evidence>
<keyword evidence="3" id="KW-0677">Repeat</keyword>
<dbReference type="Proteomes" id="UP000015105">
    <property type="component" value="Chromosome 6D"/>
</dbReference>
<keyword evidence="5" id="KW-0611">Plant defense</keyword>
<evidence type="ECO:0000256" key="1">
    <source>
        <dbReference type="ARBA" id="ARBA00008894"/>
    </source>
</evidence>
<evidence type="ECO:0000259" key="6">
    <source>
        <dbReference type="Pfam" id="PF18052"/>
    </source>
</evidence>
<dbReference type="STRING" id="200361.A0A453Q7F4"/>
<name>A0A453Q7F4_AEGTS</name>
<evidence type="ECO:0000256" key="4">
    <source>
        <dbReference type="ARBA" id="ARBA00022741"/>
    </source>
</evidence>
<reference evidence="8" key="1">
    <citation type="journal article" date="2014" name="Science">
        <title>Ancient hybridizations among the ancestral genomes of bread wheat.</title>
        <authorList>
            <consortium name="International Wheat Genome Sequencing Consortium,"/>
            <person name="Marcussen T."/>
            <person name="Sandve S.R."/>
            <person name="Heier L."/>
            <person name="Spannagl M."/>
            <person name="Pfeifer M."/>
            <person name="Jakobsen K.S."/>
            <person name="Wulff B.B."/>
            <person name="Steuernagel B."/>
            <person name="Mayer K.F."/>
            <person name="Olsen O.A."/>
        </authorList>
    </citation>
    <scope>NUCLEOTIDE SEQUENCE [LARGE SCALE GENOMIC DNA]</scope>
    <source>
        <strain evidence="8">cv. AL8/78</strain>
    </source>
</reference>
<dbReference type="Gene3D" id="1.20.5.4130">
    <property type="match status" value="1"/>
</dbReference>
<evidence type="ECO:0000313" key="8">
    <source>
        <dbReference type="Proteomes" id="UP000015105"/>
    </source>
</evidence>
<proteinExistence type="inferred from homology"/>
<dbReference type="GO" id="GO:0000166">
    <property type="term" value="F:nucleotide binding"/>
    <property type="evidence" value="ECO:0007669"/>
    <property type="project" value="UniProtKB-KW"/>
</dbReference>